<dbReference type="PIRSF" id="PIRSF018266">
    <property type="entry name" value="FecR"/>
    <property type="match status" value="1"/>
</dbReference>
<gene>
    <name evidence="4" type="ORF">Mucpa_1040</name>
</gene>
<dbReference type="PANTHER" id="PTHR30273">
    <property type="entry name" value="PERIPLASMIC SIGNAL SENSOR AND SIGMA FACTOR ACTIVATOR FECR-RELATED"/>
    <property type="match status" value="1"/>
</dbReference>
<sequence length="333" mass="37142">MSTNTRFEYLFQKYLDHLCTDSERLELMAMIDDEANEQQLSLLMELAWDNQESTIALSQQRARELFAQVINNNNRTVNEDAAPRNRSWFKWAAAAVAALGIAISAVYFSADKTHTAPALLAKTTTEHQLIKLPDGSTVVLNKSSYLTYPAGFTGKTREVNLVGEGYFDIRHDAAHPFIVHTGKLFTTVLGTAFNIKAYSQEKNITVTVTRGKVSVSNSQQVLGVITPNQQIAFDKNAQNMVQLNVNSEKVVEWQSKDLFLTDVTMLQAAQTLEQRFNVKITFANDAVKNCRFTGTFLHGEKFTDILQVICDFNNATSKAVDAEHYIINGAGCP</sequence>
<evidence type="ECO:0000259" key="3">
    <source>
        <dbReference type="Pfam" id="PF16344"/>
    </source>
</evidence>
<protein>
    <submittedName>
        <fullName evidence="4">Anti-FecI sigma factor, FecR</fullName>
    </submittedName>
</protein>
<feature type="transmembrane region" description="Helical" evidence="1">
    <location>
        <begin position="91"/>
        <end position="110"/>
    </location>
</feature>
<organism evidence="4 5">
    <name type="scientific">Mucilaginibacter paludis DSM 18603</name>
    <dbReference type="NCBI Taxonomy" id="714943"/>
    <lineage>
        <taxon>Bacteria</taxon>
        <taxon>Pseudomonadati</taxon>
        <taxon>Bacteroidota</taxon>
        <taxon>Sphingobacteriia</taxon>
        <taxon>Sphingobacteriales</taxon>
        <taxon>Sphingobacteriaceae</taxon>
        <taxon>Mucilaginibacter</taxon>
    </lineage>
</organism>
<evidence type="ECO:0000313" key="5">
    <source>
        <dbReference type="Proteomes" id="UP000002774"/>
    </source>
</evidence>
<evidence type="ECO:0000313" key="4">
    <source>
        <dbReference type="EMBL" id="EHQ25213.1"/>
    </source>
</evidence>
<dbReference type="Gene3D" id="3.55.50.30">
    <property type="match status" value="1"/>
</dbReference>
<dbReference type="Proteomes" id="UP000002774">
    <property type="component" value="Chromosome"/>
</dbReference>
<name>H1YE35_9SPHI</name>
<dbReference type="eggNOG" id="COG3712">
    <property type="taxonomic scope" value="Bacteria"/>
</dbReference>
<dbReference type="HOGENOM" id="CLU_050192_2_1_10"/>
<reference evidence="4" key="1">
    <citation type="submission" date="2011-09" db="EMBL/GenBank/DDBJ databases">
        <title>The permanent draft genome of Mucilaginibacter paludis DSM 18603.</title>
        <authorList>
            <consortium name="US DOE Joint Genome Institute (JGI-PGF)"/>
            <person name="Lucas S."/>
            <person name="Han J."/>
            <person name="Lapidus A."/>
            <person name="Bruce D."/>
            <person name="Goodwin L."/>
            <person name="Pitluck S."/>
            <person name="Peters L."/>
            <person name="Kyrpides N."/>
            <person name="Mavromatis K."/>
            <person name="Ivanova N."/>
            <person name="Mikhailova N."/>
            <person name="Held B."/>
            <person name="Detter J.C."/>
            <person name="Tapia R."/>
            <person name="Han C."/>
            <person name="Land M."/>
            <person name="Hauser L."/>
            <person name="Markowitz V."/>
            <person name="Cheng J.-F."/>
            <person name="Hugenholtz P."/>
            <person name="Woyke T."/>
            <person name="Wu D."/>
            <person name="Tindall B."/>
            <person name="Brambilla E."/>
            <person name="Klenk H.-P."/>
            <person name="Eisen J.A."/>
        </authorList>
    </citation>
    <scope>NUCLEOTIDE SEQUENCE [LARGE SCALE GENOMIC DNA]</scope>
    <source>
        <strain evidence="4">DSM 18603</strain>
    </source>
</reference>
<keyword evidence="1" id="KW-0472">Membrane</keyword>
<dbReference type="Pfam" id="PF04773">
    <property type="entry name" value="FecR"/>
    <property type="match status" value="1"/>
</dbReference>
<feature type="domain" description="Protein FecR C-terminal" evidence="3">
    <location>
        <begin position="258"/>
        <end position="318"/>
    </location>
</feature>
<keyword evidence="1" id="KW-1133">Transmembrane helix</keyword>
<proteinExistence type="predicted"/>
<accession>H1YE35</accession>
<dbReference type="GO" id="GO:0016989">
    <property type="term" value="F:sigma factor antagonist activity"/>
    <property type="evidence" value="ECO:0007669"/>
    <property type="project" value="TreeGrafter"/>
</dbReference>
<dbReference type="InterPro" id="IPR012373">
    <property type="entry name" value="Ferrdict_sens_TM"/>
</dbReference>
<dbReference type="STRING" id="714943.Mucpa_1040"/>
<dbReference type="PANTHER" id="PTHR30273:SF2">
    <property type="entry name" value="PROTEIN FECR"/>
    <property type="match status" value="1"/>
</dbReference>
<keyword evidence="1" id="KW-0812">Transmembrane</keyword>
<dbReference type="InterPro" id="IPR006860">
    <property type="entry name" value="FecR"/>
</dbReference>
<dbReference type="Gene3D" id="2.60.120.1440">
    <property type="match status" value="1"/>
</dbReference>
<dbReference type="AlphaFoldDB" id="H1YE35"/>
<evidence type="ECO:0000259" key="2">
    <source>
        <dbReference type="Pfam" id="PF04773"/>
    </source>
</evidence>
<dbReference type="InterPro" id="IPR032508">
    <property type="entry name" value="FecR_C"/>
</dbReference>
<feature type="domain" description="FecR protein" evidence="2">
    <location>
        <begin position="124"/>
        <end position="213"/>
    </location>
</feature>
<evidence type="ECO:0000256" key="1">
    <source>
        <dbReference type="SAM" id="Phobius"/>
    </source>
</evidence>
<dbReference type="Pfam" id="PF16344">
    <property type="entry name" value="FecR_C"/>
    <property type="match status" value="1"/>
</dbReference>
<dbReference type="EMBL" id="CM001403">
    <property type="protein sequence ID" value="EHQ25213.1"/>
    <property type="molecule type" value="Genomic_DNA"/>
</dbReference>
<keyword evidence="5" id="KW-1185">Reference proteome</keyword>
<dbReference type="RefSeq" id="WP_008504888.1">
    <property type="nucleotide sequence ID" value="NZ_CM001403.1"/>
</dbReference>
<dbReference type="OrthoDB" id="697544at2"/>